<reference evidence="1" key="1">
    <citation type="submission" date="2021-06" db="EMBL/GenBank/DDBJ databases">
        <authorList>
            <person name="Kallberg Y."/>
            <person name="Tangrot J."/>
            <person name="Rosling A."/>
        </authorList>
    </citation>
    <scope>NUCLEOTIDE SEQUENCE</scope>
    <source>
        <strain evidence="1">87-6 pot B 2015</strain>
    </source>
</reference>
<evidence type="ECO:0000313" key="2">
    <source>
        <dbReference type="Proteomes" id="UP000789375"/>
    </source>
</evidence>
<dbReference type="Proteomes" id="UP000789375">
    <property type="component" value="Unassembled WGS sequence"/>
</dbReference>
<keyword evidence="2" id="KW-1185">Reference proteome</keyword>
<proteinExistence type="predicted"/>
<protein>
    <submittedName>
        <fullName evidence="1">5212_t:CDS:1</fullName>
    </submittedName>
</protein>
<comment type="caution">
    <text evidence="1">The sequence shown here is derived from an EMBL/GenBank/DDBJ whole genome shotgun (WGS) entry which is preliminary data.</text>
</comment>
<name>A0A9N8VW58_FUNMO</name>
<accession>A0A9N8VW58</accession>
<gene>
    <name evidence="1" type="ORF">FMOSSE_LOCUS2224</name>
</gene>
<evidence type="ECO:0000313" key="1">
    <source>
        <dbReference type="EMBL" id="CAG8464840.1"/>
    </source>
</evidence>
<dbReference type="EMBL" id="CAJVPP010000281">
    <property type="protein sequence ID" value="CAG8464840.1"/>
    <property type="molecule type" value="Genomic_DNA"/>
</dbReference>
<organism evidence="1 2">
    <name type="scientific">Funneliformis mosseae</name>
    <name type="common">Endomycorrhizal fungus</name>
    <name type="synonym">Glomus mosseae</name>
    <dbReference type="NCBI Taxonomy" id="27381"/>
    <lineage>
        <taxon>Eukaryota</taxon>
        <taxon>Fungi</taxon>
        <taxon>Fungi incertae sedis</taxon>
        <taxon>Mucoromycota</taxon>
        <taxon>Glomeromycotina</taxon>
        <taxon>Glomeromycetes</taxon>
        <taxon>Glomerales</taxon>
        <taxon>Glomeraceae</taxon>
        <taxon>Funneliformis</taxon>
    </lineage>
</organism>
<dbReference type="AlphaFoldDB" id="A0A9N8VW58"/>
<sequence>MTLISHWASALWLKENKRLKDAYQQFVRFNLENHQARLENSRDRLITARLLVAPYIVNSPFLPHRLLQLPIPLRHIIITLISPLPPQTYMWFINNTCKFVFIDANG</sequence>